<accession>A0A0S4JP58</accession>
<sequence length="427" mass="48272">MEPPISPTKGASPKYRSPSVAPSTASNPNGLHPAQLLRIGKRFRIVRRLGGGAFGEVYVGQDIVTEEHVAIKLEPINTAHQPHLQHEARLYQLLSRGIVTVGIPRLRYFGREGSYNALVMDLLGPSLEDLYDYCGRLFNLKTVCMIAIQMIQRLELLHSMGFLHRDLKPENFVMGIGRRAHHLYIIDMGLAKRFRDPKTQEHIPFIEGKALTGTARYVSIGTHIGYQQGRRDDLECVAQILIYFAAGGLPWQGVRCISKLQKYEQIKKMKMDTTIKELCKDITCPLPFEKLLEYSRKLEFTQPPDYAWCIGLFTDLMAEMEWENDYSFQWLERNPRASGKMIPGSDTLKITVPLSENTDGDTSMQQSMFSNGSSIASPMVAPTTNQVLRKRKKGGTPDESMLSPRTDQDHLRGEANNEDADLELEFL</sequence>
<evidence type="ECO:0000256" key="1">
    <source>
        <dbReference type="ARBA" id="ARBA00012513"/>
    </source>
</evidence>
<keyword evidence="3 4" id="KW-0067">ATP-binding</keyword>
<dbReference type="InterPro" id="IPR008271">
    <property type="entry name" value="Ser/Thr_kinase_AS"/>
</dbReference>
<feature type="domain" description="Protein kinase" evidence="7">
    <location>
        <begin position="43"/>
        <end position="301"/>
    </location>
</feature>
<dbReference type="EC" id="2.7.11.1" evidence="1"/>
<dbReference type="OMA" id="MEWENDY"/>
<dbReference type="SMART" id="SM00220">
    <property type="entry name" value="S_TKc"/>
    <property type="match status" value="1"/>
</dbReference>
<dbReference type="InterPro" id="IPR011009">
    <property type="entry name" value="Kinase-like_dom_sf"/>
</dbReference>
<keyword evidence="5" id="KW-0808">Transferase</keyword>
<evidence type="ECO:0000256" key="6">
    <source>
        <dbReference type="SAM" id="MobiDB-lite"/>
    </source>
</evidence>
<comment type="similarity">
    <text evidence="5">Belongs to the protein kinase superfamily.</text>
</comment>
<dbReference type="VEuPathDB" id="TriTrypDB:BSAL_29995"/>
<feature type="compositionally biased region" description="Acidic residues" evidence="6">
    <location>
        <begin position="416"/>
        <end position="427"/>
    </location>
</feature>
<dbReference type="GO" id="GO:0005524">
    <property type="term" value="F:ATP binding"/>
    <property type="evidence" value="ECO:0007669"/>
    <property type="project" value="UniProtKB-UniRule"/>
</dbReference>
<evidence type="ECO:0000259" key="7">
    <source>
        <dbReference type="PROSITE" id="PS50011"/>
    </source>
</evidence>
<dbReference type="PANTHER" id="PTHR11909">
    <property type="entry name" value="CASEIN KINASE-RELATED"/>
    <property type="match status" value="1"/>
</dbReference>
<feature type="binding site" evidence="4">
    <location>
        <position position="72"/>
    </location>
    <ligand>
        <name>ATP</name>
        <dbReference type="ChEBI" id="CHEBI:30616"/>
    </ligand>
</feature>
<keyword evidence="5" id="KW-0723">Serine/threonine-protein kinase</keyword>
<name>A0A0S4JP58_BODSA</name>
<evidence type="ECO:0000313" key="9">
    <source>
        <dbReference type="Proteomes" id="UP000051952"/>
    </source>
</evidence>
<evidence type="ECO:0000256" key="5">
    <source>
        <dbReference type="RuleBase" id="RU000304"/>
    </source>
</evidence>
<evidence type="ECO:0000256" key="3">
    <source>
        <dbReference type="ARBA" id="ARBA00022840"/>
    </source>
</evidence>
<dbReference type="GO" id="GO:0004674">
    <property type="term" value="F:protein serine/threonine kinase activity"/>
    <property type="evidence" value="ECO:0007669"/>
    <property type="project" value="UniProtKB-KW"/>
</dbReference>
<dbReference type="SUPFAM" id="SSF56112">
    <property type="entry name" value="Protein kinase-like (PK-like)"/>
    <property type="match status" value="1"/>
</dbReference>
<dbReference type="CDD" id="cd14016">
    <property type="entry name" value="STKc_CK1"/>
    <property type="match status" value="1"/>
</dbReference>
<dbReference type="PROSITE" id="PS00108">
    <property type="entry name" value="PROTEIN_KINASE_ST"/>
    <property type="match status" value="1"/>
</dbReference>
<dbReference type="PROSITE" id="PS00107">
    <property type="entry name" value="PROTEIN_KINASE_ATP"/>
    <property type="match status" value="1"/>
</dbReference>
<reference evidence="9" key="1">
    <citation type="submission" date="2015-09" db="EMBL/GenBank/DDBJ databases">
        <authorList>
            <consortium name="Pathogen Informatics"/>
        </authorList>
    </citation>
    <scope>NUCLEOTIDE SEQUENCE [LARGE SCALE GENOMIC DNA]</scope>
    <source>
        <strain evidence="9">Lake Konstanz</strain>
    </source>
</reference>
<dbReference type="Gene3D" id="1.10.510.10">
    <property type="entry name" value="Transferase(Phosphotransferase) domain 1"/>
    <property type="match status" value="1"/>
</dbReference>
<dbReference type="Pfam" id="PF00069">
    <property type="entry name" value="Pkinase"/>
    <property type="match status" value="1"/>
</dbReference>
<feature type="region of interest" description="Disordered" evidence="6">
    <location>
        <begin position="1"/>
        <end position="32"/>
    </location>
</feature>
<keyword evidence="2 4" id="KW-0547">Nucleotide-binding</keyword>
<protein>
    <recommendedName>
        <fullName evidence="1">non-specific serine/threonine protein kinase</fullName>
        <ecNumber evidence="1">2.7.11.1</ecNumber>
    </recommendedName>
</protein>
<dbReference type="InterPro" id="IPR017441">
    <property type="entry name" value="Protein_kinase_ATP_BS"/>
</dbReference>
<feature type="compositionally biased region" description="Polar residues" evidence="6">
    <location>
        <begin position="20"/>
        <end position="29"/>
    </location>
</feature>
<evidence type="ECO:0000256" key="2">
    <source>
        <dbReference type="ARBA" id="ARBA00022741"/>
    </source>
</evidence>
<proteinExistence type="inferred from homology"/>
<dbReference type="InterPro" id="IPR000719">
    <property type="entry name" value="Prot_kinase_dom"/>
</dbReference>
<keyword evidence="9" id="KW-1185">Reference proteome</keyword>
<dbReference type="OrthoDB" id="5800476at2759"/>
<dbReference type="Proteomes" id="UP000051952">
    <property type="component" value="Unassembled WGS sequence"/>
</dbReference>
<feature type="compositionally biased region" description="Basic and acidic residues" evidence="6">
    <location>
        <begin position="406"/>
        <end position="415"/>
    </location>
</feature>
<dbReference type="AlphaFoldDB" id="A0A0S4JP58"/>
<evidence type="ECO:0000313" key="8">
    <source>
        <dbReference type="EMBL" id="CUG91055.1"/>
    </source>
</evidence>
<organism evidence="8 9">
    <name type="scientific">Bodo saltans</name>
    <name type="common">Flagellated protozoan</name>
    <dbReference type="NCBI Taxonomy" id="75058"/>
    <lineage>
        <taxon>Eukaryota</taxon>
        <taxon>Discoba</taxon>
        <taxon>Euglenozoa</taxon>
        <taxon>Kinetoplastea</taxon>
        <taxon>Metakinetoplastina</taxon>
        <taxon>Eubodonida</taxon>
        <taxon>Bodonidae</taxon>
        <taxon>Bodo</taxon>
    </lineage>
</organism>
<dbReference type="EMBL" id="CYKH01001888">
    <property type="protein sequence ID" value="CUG91055.1"/>
    <property type="molecule type" value="Genomic_DNA"/>
</dbReference>
<keyword evidence="5" id="KW-0418">Kinase</keyword>
<dbReference type="PROSITE" id="PS50011">
    <property type="entry name" value="PROTEIN_KINASE_DOM"/>
    <property type="match status" value="1"/>
</dbReference>
<feature type="region of interest" description="Disordered" evidence="6">
    <location>
        <begin position="390"/>
        <end position="427"/>
    </location>
</feature>
<gene>
    <name evidence="8" type="ORF">BSAL_29995</name>
</gene>
<evidence type="ECO:0000256" key="4">
    <source>
        <dbReference type="PROSITE-ProRule" id="PRU10141"/>
    </source>
</evidence>
<dbReference type="InterPro" id="IPR050235">
    <property type="entry name" value="CK1_Ser-Thr_kinase"/>
</dbReference>